<dbReference type="InterPro" id="IPR053139">
    <property type="entry name" value="Surface_bspA-like"/>
</dbReference>
<feature type="signal peptide" evidence="1">
    <location>
        <begin position="1"/>
        <end position="20"/>
    </location>
</feature>
<dbReference type="AlphaFoldDB" id="E6UI31"/>
<dbReference type="InterPro" id="IPR026906">
    <property type="entry name" value="LRR_5"/>
</dbReference>
<dbReference type="STRING" id="697329.Rumal_0746"/>
<dbReference type="Gene3D" id="3.80.10.10">
    <property type="entry name" value="Ribonuclease Inhibitor"/>
    <property type="match status" value="2"/>
</dbReference>
<keyword evidence="1" id="KW-0732">Signal</keyword>
<dbReference type="Pfam" id="PF13306">
    <property type="entry name" value="LRR_5"/>
    <property type="match status" value="1"/>
</dbReference>
<reference evidence="2 3" key="1">
    <citation type="journal article" date="2011" name="J. Bacteriol.">
        <title>Complete genome of the cellulolytic ruminal bacterium Ruminococcus albus 7.</title>
        <authorList>
            <person name="Suen G."/>
            <person name="Stevenson D.M."/>
            <person name="Bruce D.C."/>
            <person name="Chertkov O."/>
            <person name="Copeland A."/>
            <person name="Cheng J.F."/>
            <person name="Detter C."/>
            <person name="Detter J.C."/>
            <person name="Goodwin L.A."/>
            <person name="Han C.S."/>
            <person name="Hauser L.J."/>
            <person name="Ivanova N.N."/>
            <person name="Kyrpides N.C."/>
            <person name="Land M.L."/>
            <person name="Lapidus A."/>
            <person name="Lucas S."/>
            <person name="Ovchinnikova G."/>
            <person name="Pitluck S."/>
            <person name="Tapia R."/>
            <person name="Woyke T."/>
            <person name="Boyum J."/>
            <person name="Mead D."/>
            <person name="Weimer P.J."/>
        </authorList>
    </citation>
    <scope>NUCLEOTIDE SEQUENCE [LARGE SCALE GENOMIC DNA]</scope>
    <source>
        <strain evidence="3">ATCC 27210 / DSM 20455 / JCM 14654 / NCDO 2250 / 7</strain>
    </source>
</reference>
<name>E6UI31_RUMA7</name>
<accession>E6UI31</accession>
<dbReference type="eggNOG" id="COG4886">
    <property type="taxonomic scope" value="Bacteria"/>
</dbReference>
<dbReference type="KEGG" id="ral:Rumal_0746"/>
<dbReference type="OrthoDB" id="1816075at2"/>
<proteinExistence type="predicted"/>
<dbReference type="EMBL" id="CP002403">
    <property type="protein sequence ID" value="ADU21284.1"/>
    <property type="molecule type" value="Genomic_DNA"/>
</dbReference>
<evidence type="ECO:0000313" key="3">
    <source>
        <dbReference type="Proteomes" id="UP000006919"/>
    </source>
</evidence>
<gene>
    <name evidence="2" type="ordered locus">Rumal_0746</name>
</gene>
<dbReference type="PANTHER" id="PTHR45661">
    <property type="entry name" value="SURFACE ANTIGEN"/>
    <property type="match status" value="1"/>
</dbReference>
<dbReference type="PANTHER" id="PTHR45661:SF3">
    <property type="entry name" value="IG-LIKE DOMAIN-CONTAINING PROTEIN"/>
    <property type="match status" value="1"/>
</dbReference>
<organism evidence="2 3">
    <name type="scientific">Ruminococcus albus (strain ATCC 27210 / DSM 20455 / JCM 14654 / NCDO 2250 / 7)</name>
    <dbReference type="NCBI Taxonomy" id="697329"/>
    <lineage>
        <taxon>Bacteria</taxon>
        <taxon>Bacillati</taxon>
        <taxon>Bacillota</taxon>
        <taxon>Clostridia</taxon>
        <taxon>Eubacteriales</taxon>
        <taxon>Oscillospiraceae</taxon>
        <taxon>Ruminococcus</taxon>
    </lineage>
</organism>
<dbReference type="Proteomes" id="UP000006919">
    <property type="component" value="Chromosome"/>
</dbReference>
<dbReference type="RefSeq" id="WP_013497469.1">
    <property type="nucleotide sequence ID" value="NC_014833.1"/>
</dbReference>
<evidence type="ECO:0000313" key="2">
    <source>
        <dbReference type="EMBL" id="ADU21284.1"/>
    </source>
</evidence>
<evidence type="ECO:0008006" key="4">
    <source>
        <dbReference type="Google" id="ProtNLM"/>
    </source>
</evidence>
<feature type="chain" id="PRO_5038717761" description="Leucine rich repeat-containing protein" evidence="1">
    <location>
        <begin position="21"/>
        <end position="430"/>
    </location>
</feature>
<protein>
    <recommendedName>
        <fullName evidence="4">Leucine rich repeat-containing protein</fullName>
    </recommendedName>
</protein>
<dbReference type="InterPro" id="IPR032675">
    <property type="entry name" value="LRR_dom_sf"/>
</dbReference>
<dbReference type="HOGENOM" id="CLU_033239_0_0_9"/>
<dbReference type="SUPFAM" id="SSF52058">
    <property type="entry name" value="L domain-like"/>
    <property type="match status" value="1"/>
</dbReference>
<sequence precursor="true">MNNKKITAGLLALTFVFGGAAVPDMAVNSSTVISASAERTEEFRYGDFYYTVLEDGTIGITGYMGRDTVVEIPEEINDEYVTAICDDAFHGRKIEKIIIPDGVEIIGEQAFADCNGLVDIDLPDSVTSIGVYAFFDCDNLENITLSNNLKTIGEGAFIDCEALKEIVIPDRVVSIGKAAFLGCSSLESITLSKKLKTVDERVFGFCSSLKSIVIPDKVTSLKSSAFEYCTELKSVVLSENLKSIESNIFCGCTSLKDITIPDKVTELGNGVFGNCTALQGAVIPSSVVEIGSHVFDKYDYENDCYKPLPKLKITVHKKSEAMNYALDNGIKFRVTDAQGRGYYPSLLSMEYDLNSRRFRMFWTRVSDAEEYGVAVKIAGKWKVQAYTDSNEYMSPSLYRGHKYEIVICAKINGKWDTYDIDRRSFVLTAR</sequence>
<evidence type="ECO:0000256" key="1">
    <source>
        <dbReference type="SAM" id="SignalP"/>
    </source>
</evidence>